<keyword evidence="3 6" id="KW-0812">Transmembrane</keyword>
<evidence type="ECO:0000313" key="8">
    <source>
        <dbReference type="EMBL" id="MZP28579.1"/>
    </source>
</evidence>
<dbReference type="EMBL" id="WXEY01000002">
    <property type="protein sequence ID" value="MZP28579.1"/>
    <property type="molecule type" value="Genomic_DNA"/>
</dbReference>
<dbReference type="InterPro" id="IPR051790">
    <property type="entry name" value="Cytochrome_c-biogenesis_DsbD"/>
</dbReference>
<feature type="domain" description="Cytochrome C biogenesis protein transmembrane" evidence="7">
    <location>
        <begin position="6"/>
        <end position="226"/>
    </location>
</feature>
<name>A0A845L0W6_9FIRM</name>
<comment type="caution">
    <text evidence="8">The sequence shown here is derived from an EMBL/GenBank/DDBJ whole genome shotgun (WGS) entry which is preliminary data.</text>
</comment>
<dbReference type="PANTHER" id="PTHR31272">
    <property type="entry name" value="CYTOCHROME C-TYPE BIOGENESIS PROTEIN HI_1454-RELATED"/>
    <property type="match status" value="1"/>
</dbReference>
<evidence type="ECO:0000256" key="2">
    <source>
        <dbReference type="ARBA" id="ARBA00006143"/>
    </source>
</evidence>
<feature type="transmembrane region" description="Helical" evidence="6">
    <location>
        <begin position="58"/>
        <end position="83"/>
    </location>
</feature>
<keyword evidence="5 6" id="KW-0472">Membrane</keyword>
<comment type="similarity">
    <text evidence="2">Belongs to the DsbD family.</text>
</comment>
<evidence type="ECO:0000256" key="3">
    <source>
        <dbReference type="ARBA" id="ARBA00022692"/>
    </source>
</evidence>
<feature type="transmembrane region" description="Helical" evidence="6">
    <location>
        <begin position="95"/>
        <end position="114"/>
    </location>
</feature>
<reference evidence="8 9" key="1">
    <citation type="submission" date="2020-01" db="EMBL/GenBank/DDBJ databases">
        <title>Whole-genome sequence of Heliobacterium undosum DSM 13378.</title>
        <authorList>
            <person name="Kyndt J.A."/>
            <person name="Meyer T.E."/>
        </authorList>
    </citation>
    <scope>NUCLEOTIDE SEQUENCE [LARGE SCALE GENOMIC DNA]</scope>
    <source>
        <strain evidence="8 9">DSM 13378</strain>
    </source>
</reference>
<dbReference type="InterPro" id="IPR003834">
    <property type="entry name" value="Cyt_c_assmbl_TM_dom"/>
</dbReference>
<evidence type="ECO:0000256" key="4">
    <source>
        <dbReference type="ARBA" id="ARBA00022989"/>
    </source>
</evidence>
<proteinExistence type="inferred from homology"/>
<dbReference type="Pfam" id="PF02683">
    <property type="entry name" value="DsbD_TM"/>
    <property type="match status" value="1"/>
</dbReference>
<evidence type="ECO:0000256" key="6">
    <source>
        <dbReference type="SAM" id="Phobius"/>
    </source>
</evidence>
<dbReference type="Proteomes" id="UP000463470">
    <property type="component" value="Unassembled WGS sequence"/>
</dbReference>
<keyword evidence="4 6" id="KW-1133">Transmembrane helix</keyword>
<protein>
    <submittedName>
        <fullName evidence="8">Cytochrome c biogenesis protein CcdA</fullName>
    </submittedName>
</protein>
<accession>A0A845L0W6</accession>
<sequence>MDSVSLTVAFLAGIASFLSPCVLPLVPAYVTYLTGSVVAELPQGEAGEGEKKQPNSPFWRAIAFVLGFSVVFIALGATATVLGKWLVQYQGALRVAAGAIIVLFGLHLSGLLPIPGLYREVRLGGKPKTGGWLGAFLLGMAFAAGWSPCVGPILSAIYIYAATGETLGQGLALLTAYSTGLAIPFLVTALSIARFDFWFRRMSRHLTKISMASGVIMVAVGVLILTDRLGRMSAYLDFLPSF</sequence>
<feature type="transmembrane region" description="Helical" evidence="6">
    <location>
        <begin position="134"/>
        <end position="159"/>
    </location>
</feature>
<dbReference type="AlphaFoldDB" id="A0A845L0W6"/>
<evidence type="ECO:0000313" key="9">
    <source>
        <dbReference type="Proteomes" id="UP000463470"/>
    </source>
</evidence>
<evidence type="ECO:0000259" key="7">
    <source>
        <dbReference type="Pfam" id="PF02683"/>
    </source>
</evidence>
<dbReference type="GO" id="GO:0017004">
    <property type="term" value="P:cytochrome complex assembly"/>
    <property type="evidence" value="ECO:0007669"/>
    <property type="project" value="InterPro"/>
</dbReference>
<feature type="transmembrane region" description="Helical" evidence="6">
    <location>
        <begin position="171"/>
        <end position="193"/>
    </location>
</feature>
<gene>
    <name evidence="8" type="ORF">GTO91_02415</name>
</gene>
<dbReference type="GO" id="GO:0016020">
    <property type="term" value="C:membrane"/>
    <property type="evidence" value="ECO:0007669"/>
    <property type="project" value="UniProtKB-SubCell"/>
</dbReference>
<dbReference type="OrthoDB" id="9809733at2"/>
<organism evidence="8 9">
    <name type="scientific">Heliomicrobium undosum</name>
    <dbReference type="NCBI Taxonomy" id="121734"/>
    <lineage>
        <taxon>Bacteria</taxon>
        <taxon>Bacillati</taxon>
        <taxon>Bacillota</taxon>
        <taxon>Clostridia</taxon>
        <taxon>Eubacteriales</taxon>
        <taxon>Heliobacteriaceae</taxon>
        <taxon>Heliomicrobium</taxon>
    </lineage>
</organism>
<comment type="subcellular location">
    <subcellularLocation>
        <location evidence="1">Membrane</location>
        <topology evidence="1">Multi-pass membrane protein</topology>
    </subcellularLocation>
</comment>
<dbReference type="PANTHER" id="PTHR31272:SF4">
    <property type="entry name" value="CYTOCHROME C-TYPE BIOGENESIS PROTEIN HI_1454-RELATED"/>
    <property type="match status" value="1"/>
</dbReference>
<evidence type="ECO:0000256" key="1">
    <source>
        <dbReference type="ARBA" id="ARBA00004141"/>
    </source>
</evidence>
<evidence type="ECO:0000256" key="5">
    <source>
        <dbReference type="ARBA" id="ARBA00023136"/>
    </source>
</evidence>
<keyword evidence="9" id="KW-1185">Reference proteome</keyword>
<dbReference type="RefSeq" id="WP_161254357.1">
    <property type="nucleotide sequence ID" value="NZ_WXEY01000002.1"/>
</dbReference>
<feature type="transmembrane region" description="Helical" evidence="6">
    <location>
        <begin position="205"/>
        <end position="225"/>
    </location>
</feature>